<dbReference type="SUPFAM" id="SSF52096">
    <property type="entry name" value="ClpP/crotonase"/>
    <property type="match status" value="1"/>
</dbReference>
<dbReference type="Pfam" id="PF24961">
    <property type="entry name" value="NfeD_membrane"/>
    <property type="match status" value="1"/>
</dbReference>
<evidence type="ECO:0000256" key="1">
    <source>
        <dbReference type="ARBA" id="ARBA00004141"/>
    </source>
</evidence>
<feature type="domain" description="NfeD integral membrane" evidence="9">
    <location>
        <begin position="266"/>
        <end position="382"/>
    </location>
</feature>
<organism evidence="11 12">
    <name type="scientific">Bradyrhizobium icense</name>
    <dbReference type="NCBI Taxonomy" id="1274631"/>
    <lineage>
        <taxon>Bacteria</taxon>
        <taxon>Pseudomonadati</taxon>
        <taxon>Pseudomonadota</taxon>
        <taxon>Alphaproteobacteria</taxon>
        <taxon>Hyphomicrobiales</taxon>
        <taxon>Nitrobacteraceae</taxon>
        <taxon>Bradyrhizobium</taxon>
    </lineage>
</organism>
<feature type="domain" description="NfeD-like C-terminal" evidence="8">
    <location>
        <begin position="406"/>
        <end position="453"/>
    </location>
</feature>
<dbReference type="Gene3D" id="3.90.226.10">
    <property type="entry name" value="2-enoyl-CoA Hydratase, Chain A, domain 1"/>
    <property type="match status" value="1"/>
</dbReference>
<gene>
    <name evidence="11" type="ORF">LMTR13_11085</name>
</gene>
<proteinExistence type="predicted"/>
<keyword evidence="12" id="KW-1185">Reference proteome</keyword>
<comment type="subcellular location">
    <subcellularLocation>
        <location evidence="1">Membrane</location>
        <topology evidence="1">Multi-pass membrane protein</topology>
    </subcellularLocation>
</comment>
<feature type="transmembrane region" description="Helical" evidence="6">
    <location>
        <begin position="366"/>
        <end position="387"/>
    </location>
</feature>
<dbReference type="FunFam" id="3.90.226.10:FF:000089">
    <property type="entry name" value="Membrane-bound serine protease"/>
    <property type="match status" value="1"/>
</dbReference>
<dbReference type="Pfam" id="PF25145">
    <property type="entry name" value="NfeD1b_N"/>
    <property type="match status" value="1"/>
</dbReference>
<evidence type="ECO:0000313" key="11">
    <source>
        <dbReference type="EMBL" id="ANW00631.1"/>
    </source>
</evidence>
<evidence type="ECO:0000256" key="5">
    <source>
        <dbReference type="SAM" id="MobiDB-lite"/>
    </source>
</evidence>
<dbReference type="Gene3D" id="2.40.50.140">
    <property type="entry name" value="Nucleic acid-binding proteins"/>
    <property type="match status" value="1"/>
</dbReference>
<dbReference type="AlphaFoldDB" id="A0A1B1UD22"/>
<evidence type="ECO:0000256" key="2">
    <source>
        <dbReference type="ARBA" id="ARBA00022692"/>
    </source>
</evidence>
<evidence type="ECO:0000256" key="6">
    <source>
        <dbReference type="SAM" id="Phobius"/>
    </source>
</evidence>
<accession>A0A1B1UD22</accession>
<keyword evidence="2 6" id="KW-0812">Transmembrane</keyword>
<feature type="region of interest" description="Disordered" evidence="5">
    <location>
        <begin position="131"/>
        <end position="165"/>
    </location>
</feature>
<dbReference type="GO" id="GO:0016020">
    <property type="term" value="C:membrane"/>
    <property type="evidence" value="ECO:0007669"/>
    <property type="project" value="UniProtKB-SubCell"/>
</dbReference>
<evidence type="ECO:0000313" key="12">
    <source>
        <dbReference type="Proteomes" id="UP000092839"/>
    </source>
</evidence>
<dbReference type="CDD" id="cd07020">
    <property type="entry name" value="Clp_protease_NfeD_1"/>
    <property type="match status" value="1"/>
</dbReference>
<dbReference type="InterPro" id="IPR056739">
    <property type="entry name" value="NfeD_membrane"/>
</dbReference>
<dbReference type="InterPro" id="IPR002810">
    <property type="entry name" value="NfeD-like_C"/>
</dbReference>
<evidence type="ECO:0000256" key="7">
    <source>
        <dbReference type="SAM" id="SignalP"/>
    </source>
</evidence>
<evidence type="ECO:0000256" key="3">
    <source>
        <dbReference type="ARBA" id="ARBA00022989"/>
    </source>
</evidence>
<dbReference type="SUPFAM" id="SSF141322">
    <property type="entry name" value="NfeD domain-like"/>
    <property type="match status" value="1"/>
</dbReference>
<dbReference type="PANTHER" id="PTHR33507">
    <property type="entry name" value="INNER MEMBRANE PROTEIN YBBJ"/>
    <property type="match status" value="1"/>
</dbReference>
<feature type="domain" description="NfeD1b N-terminal" evidence="10">
    <location>
        <begin position="37"/>
        <end position="227"/>
    </location>
</feature>
<keyword evidence="11" id="KW-0378">Hydrolase</keyword>
<feature type="transmembrane region" description="Helical" evidence="6">
    <location>
        <begin position="311"/>
        <end position="328"/>
    </location>
</feature>
<keyword evidence="4 6" id="KW-0472">Membrane</keyword>
<feature type="compositionally biased region" description="Basic and acidic residues" evidence="5">
    <location>
        <begin position="141"/>
        <end position="157"/>
    </location>
</feature>
<dbReference type="GO" id="GO:0008233">
    <property type="term" value="F:peptidase activity"/>
    <property type="evidence" value="ECO:0007669"/>
    <property type="project" value="UniProtKB-KW"/>
</dbReference>
<evidence type="ECO:0000259" key="8">
    <source>
        <dbReference type="Pfam" id="PF01957"/>
    </source>
</evidence>
<feature type="chain" id="PRO_5008530369" evidence="7">
    <location>
        <begin position="24"/>
        <end position="461"/>
    </location>
</feature>
<dbReference type="STRING" id="1274631.LMTR13_11085"/>
<dbReference type="RefSeq" id="WP_065727907.1">
    <property type="nucleotide sequence ID" value="NZ_CP016428.1"/>
</dbReference>
<feature type="signal peptide" evidence="7">
    <location>
        <begin position="1"/>
        <end position="23"/>
    </location>
</feature>
<evidence type="ECO:0000256" key="4">
    <source>
        <dbReference type="ARBA" id="ARBA00023136"/>
    </source>
</evidence>
<dbReference type="InterPro" id="IPR012340">
    <property type="entry name" value="NA-bd_OB-fold"/>
</dbReference>
<sequence length="461" mass="48395">MVHFLYRLIIVALLALGSGAALGQASEPANVAILLDVNGAIGPATSEYIRNGFEEARGRQAKLIVLRLNTPGGLDPSMREIIGEILKSPIPVVSYVSPSGGRAASAGTYIVYASHLAAMAPSTHLGAATPVQLGGGGSIWRPDDKKDDDKKDGDKKGAPSPANAGEAKAINDAVAYIRGLAELRGRNASWAEKAVREAATLTASEAQSQRVIEIVAKDLSDLLSQAEGRTVTINDQQVGLHTGSLSTTAIEPDWRNRILATITNPNVAYLLMLIGLYGLLFEFISPGAVFPGVIGGIALLVGLYALNLLPISYAGAGLLLLGIALMVAEAFLPSFGVLGIGGVISFAVGSLFLFRGDVPGFQLSWPVVITATAASAGFLVIALAAAWRAHRRDVVTGEGVLLRSAGQVLWWADGKGEVLVLGERWAAKSKSEFTPGDRVRVLERQNLKLLVEPDSDAPRKS</sequence>
<keyword evidence="11" id="KW-0645">Protease</keyword>
<dbReference type="OrthoDB" id="5289056at2"/>
<dbReference type="InterPro" id="IPR052165">
    <property type="entry name" value="Membrane_assoc_protease"/>
</dbReference>
<dbReference type="InterPro" id="IPR029045">
    <property type="entry name" value="ClpP/crotonase-like_dom_sf"/>
</dbReference>
<dbReference type="GO" id="GO:0006508">
    <property type="term" value="P:proteolysis"/>
    <property type="evidence" value="ECO:0007669"/>
    <property type="project" value="UniProtKB-KW"/>
</dbReference>
<protein>
    <submittedName>
        <fullName evidence="11">Serine protease</fullName>
    </submittedName>
</protein>
<feature type="transmembrane region" description="Helical" evidence="6">
    <location>
        <begin position="335"/>
        <end position="354"/>
    </location>
</feature>
<keyword evidence="7" id="KW-0732">Signal</keyword>
<name>A0A1B1UD22_9BRAD</name>
<feature type="transmembrane region" description="Helical" evidence="6">
    <location>
        <begin position="258"/>
        <end position="280"/>
    </location>
</feature>
<dbReference type="Proteomes" id="UP000092839">
    <property type="component" value="Chromosome"/>
</dbReference>
<dbReference type="InterPro" id="IPR056738">
    <property type="entry name" value="NfeD1b_N"/>
</dbReference>
<evidence type="ECO:0000259" key="10">
    <source>
        <dbReference type="Pfam" id="PF25145"/>
    </source>
</evidence>
<dbReference type="EMBL" id="CP016428">
    <property type="protein sequence ID" value="ANW00631.1"/>
    <property type="molecule type" value="Genomic_DNA"/>
</dbReference>
<dbReference type="Pfam" id="PF01957">
    <property type="entry name" value="NfeD"/>
    <property type="match status" value="1"/>
</dbReference>
<evidence type="ECO:0000259" key="9">
    <source>
        <dbReference type="Pfam" id="PF24961"/>
    </source>
</evidence>
<dbReference type="KEGG" id="bic:LMTR13_11085"/>
<keyword evidence="3 6" id="KW-1133">Transmembrane helix</keyword>
<dbReference type="PANTHER" id="PTHR33507:SF4">
    <property type="entry name" value="NODULATION COMPETITIVENESS PROTEIN NFED"/>
    <property type="match status" value="1"/>
</dbReference>
<reference evidence="11 12" key="1">
    <citation type="submission" date="2016-07" db="EMBL/GenBank/DDBJ databases">
        <title>Complete genome sequence of Bradyrhizobium icense LMTR 13T, a potential inoculant strain isolated from lima bean (Phaseolus lunatus) in Peru.</title>
        <authorList>
            <person name="Ormeno-Orrillo E."/>
            <person name="Duran D."/>
            <person name="Rogel M.A."/>
            <person name="Rey L."/>
            <person name="Imperial J."/>
            <person name="Ruiz-Argueso T."/>
            <person name="Martinez-Romero E."/>
        </authorList>
    </citation>
    <scope>NUCLEOTIDE SEQUENCE [LARGE SCALE GENOMIC DNA]</scope>
    <source>
        <strain evidence="11 12">LMTR 13</strain>
    </source>
</reference>